<name>D2SH22_GEOOG</name>
<dbReference type="Proteomes" id="UP000001382">
    <property type="component" value="Chromosome"/>
</dbReference>
<accession>D2SH22</accession>
<dbReference type="KEGG" id="gob:Gobs_2338"/>
<organism evidence="1 2">
    <name type="scientific">Geodermatophilus obscurus (strain ATCC 25078 / DSM 43160 / JCM 3152 / CCUG 61914 / KCC A-0152 / KCTC 9177 / NBRC 13315 / NRRL B-3577 / G-20)</name>
    <dbReference type="NCBI Taxonomy" id="526225"/>
    <lineage>
        <taxon>Bacteria</taxon>
        <taxon>Bacillati</taxon>
        <taxon>Actinomycetota</taxon>
        <taxon>Actinomycetes</taxon>
        <taxon>Geodermatophilales</taxon>
        <taxon>Geodermatophilaceae</taxon>
        <taxon>Geodermatophilus</taxon>
    </lineage>
</organism>
<gene>
    <name evidence="1" type="ordered locus">Gobs_2338</name>
</gene>
<keyword evidence="2" id="KW-1185">Reference proteome</keyword>
<dbReference type="OrthoDB" id="4281720at2"/>
<dbReference type="HOGENOM" id="CLU_2770001_0_0_11"/>
<proteinExistence type="predicted"/>
<reference evidence="1 2" key="1">
    <citation type="journal article" date="2010" name="Stand. Genomic Sci.">
        <title>Complete genome sequence of Geodermatophilus obscurus type strain (G-20).</title>
        <authorList>
            <person name="Ivanova N."/>
            <person name="Sikorski J."/>
            <person name="Jando M."/>
            <person name="Munk C."/>
            <person name="Lapidus A."/>
            <person name="Glavina Del Rio T."/>
            <person name="Copeland A."/>
            <person name="Tice H."/>
            <person name="Cheng J.-F."/>
            <person name="Lucas S."/>
            <person name="Chen F."/>
            <person name="Nolan M."/>
            <person name="Bruce D."/>
            <person name="Goodwin L."/>
            <person name="Pitluck S."/>
            <person name="Mavromatis K."/>
            <person name="Mikhailova N."/>
            <person name="Pati A."/>
            <person name="Chen A."/>
            <person name="Palaniappan K."/>
            <person name="Land M."/>
            <person name="Hauser L."/>
            <person name="Chang Y.-J."/>
            <person name="Jeffries C.D."/>
            <person name="Meincke L."/>
            <person name="Brettin T."/>
            <person name="Detter J.C."/>
            <person name="Detter J.C."/>
            <person name="Rohde M."/>
            <person name="Goeker M."/>
            <person name="Bristow J."/>
            <person name="Eisen J.A."/>
            <person name="Markowitz V."/>
            <person name="Hugenholtz P."/>
            <person name="Kyrpides N.C."/>
            <person name="Klenk H.-P."/>
        </authorList>
    </citation>
    <scope>NUCLEOTIDE SEQUENCE [LARGE SCALE GENOMIC DNA]</scope>
    <source>
        <strain evidence="2">ATCC 25078 / DSM 43160 / JCM 3152 / KCC A-0152 / KCTC 9177 / NBRC 13315 / NRRL B-3577 / G-20</strain>
    </source>
</reference>
<reference evidence="2" key="2">
    <citation type="submission" date="2010-01" db="EMBL/GenBank/DDBJ databases">
        <title>The complete genome of Geodermatophilus obscurus DSM 43160.</title>
        <authorList>
            <consortium name="US DOE Joint Genome Institute (JGI-PGF)"/>
            <person name="Lucas S."/>
            <person name="Copeland A."/>
            <person name="Lapidus A."/>
            <person name="Glavina del Rio T."/>
            <person name="Dalin E."/>
            <person name="Tice H."/>
            <person name="Bruce D."/>
            <person name="Goodwin L."/>
            <person name="Pitluck S."/>
            <person name="Kyrpides N."/>
            <person name="Mavromatis K."/>
            <person name="Ivanova N."/>
            <person name="Munk A.C."/>
            <person name="Brettin T."/>
            <person name="Detter J.C."/>
            <person name="Han C."/>
            <person name="Larimer F."/>
            <person name="Land M."/>
            <person name="Hauser L."/>
            <person name="Markowitz V."/>
            <person name="Cheng J.-F."/>
            <person name="Hugenholtz P."/>
            <person name="Woyke T."/>
            <person name="Wu D."/>
            <person name="Jando M."/>
            <person name="Schneider S."/>
            <person name="Klenk H.-P."/>
            <person name="Eisen J.A."/>
        </authorList>
    </citation>
    <scope>NUCLEOTIDE SEQUENCE [LARGE SCALE GENOMIC DNA]</scope>
    <source>
        <strain evidence="2">ATCC 25078 / DSM 43160 / JCM 3152 / KCC A-0152 / KCTC 9177 / NBRC 13315 / NRRL B-3577 / G-20</strain>
    </source>
</reference>
<evidence type="ECO:0000313" key="1">
    <source>
        <dbReference type="EMBL" id="ADB75015.1"/>
    </source>
</evidence>
<sequence length="69" mass="7684">MESAHSSFRRGPLQRLGDVELITADYVSWYSQRRLVHRLGRVPPTEAEATCFDRAVPCQPAGSQEPQGA</sequence>
<protein>
    <submittedName>
        <fullName evidence="1">Integrase catalytic subunit</fullName>
    </submittedName>
</protein>
<dbReference type="STRING" id="526225.Gobs_2338"/>
<dbReference type="EMBL" id="CP001867">
    <property type="protein sequence ID" value="ADB75015.1"/>
    <property type="molecule type" value="Genomic_DNA"/>
</dbReference>
<evidence type="ECO:0000313" key="2">
    <source>
        <dbReference type="Proteomes" id="UP000001382"/>
    </source>
</evidence>
<dbReference type="AlphaFoldDB" id="D2SH22"/>